<accession>A0A6V8P0U7</accession>
<dbReference type="EMBL" id="BLRW01000042">
    <property type="protein sequence ID" value="GFP23016.1"/>
    <property type="molecule type" value="Genomic_DNA"/>
</dbReference>
<evidence type="ECO:0000313" key="3">
    <source>
        <dbReference type="EMBL" id="GFP23016.1"/>
    </source>
</evidence>
<dbReference type="Proteomes" id="UP000588083">
    <property type="component" value="Unassembled WGS sequence"/>
</dbReference>
<name>A0A6V8P0U7_9ACTN</name>
<dbReference type="EMBL" id="BLRZ01000124">
    <property type="protein sequence ID" value="GFP30927.1"/>
    <property type="molecule type" value="Genomic_DNA"/>
</dbReference>
<evidence type="ECO:0000313" key="7">
    <source>
        <dbReference type="Proteomes" id="UP000543224"/>
    </source>
</evidence>
<organism evidence="4 7">
    <name type="scientific">Candidatus Hakubella thermalkaliphila</name>
    <dbReference type="NCBI Taxonomy" id="2754717"/>
    <lineage>
        <taxon>Bacteria</taxon>
        <taxon>Bacillati</taxon>
        <taxon>Actinomycetota</taxon>
        <taxon>Actinomycetota incertae sedis</taxon>
        <taxon>Candidatus Hakubellales</taxon>
        <taxon>Candidatus Hakubellaceae</taxon>
        <taxon>Candidatus Hakubella</taxon>
    </lineage>
</organism>
<gene>
    <name evidence="1" type="ORF">HKBW3S03_00045</name>
    <name evidence="2" type="ORF">HKBW3S06_01036</name>
    <name evidence="3" type="ORF">HKBW3S09_00483</name>
    <name evidence="4" type="ORF">HKBW3S25_00776</name>
    <name evidence="5" type="ORF">HKBW3S34_01846</name>
    <name evidence="6" type="ORF">HKBW3S43_01267</name>
</gene>
<sequence length="43" mass="4934">MRRSDRIKKGLERAPHGYLNKERSRDIFLSIETALPALVKAPV</sequence>
<comment type="caution">
    <text evidence="4">The sequence shown here is derived from an EMBL/GenBank/DDBJ whole genome shotgun (WGS) entry which is preliminary data.</text>
</comment>
<dbReference type="Proteomes" id="UP000576480">
    <property type="component" value="Unassembled WGS sequence"/>
</dbReference>
<evidence type="ECO:0000313" key="6">
    <source>
        <dbReference type="EMBL" id="GFP35476.1"/>
    </source>
</evidence>
<evidence type="ECO:0000313" key="9">
    <source>
        <dbReference type="Proteomes" id="UP000576480"/>
    </source>
</evidence>
<evidence type="ECO:0000313" key="2">
    <source>
        <dbReference type="EMBL" id="GFP21809.1"/>
    </source>
</evidence>
<evidence type="ECO:0000313" key="8">
    <source>
        <dbReference type="Proteomes" id="UP000574717"/>
    </source>
</evidence>
<dbReference type="Proteomes" id="UP000574717">
    <property type="component" value="Unassembled WGS sequence"/>
</dbReference>
<evidence type="ECO:0000313" key="11">
    <source>
        <dbReference type="Proteomes" id="UP000585609"/>
    </source>
</evidence>
<evidence type="ECO:0000313" key="12">
    <source>
        <dbReference type="Proteomes" id="UP000588083"/>
    </source>
</evidence>
<evidence type="ECO:0000313" key="10">
    <source>
        <dbReference type="Proteomes" id="UP000580051"/>
    </source>
</evidence>
<dbReference type="Proteomes" id="UP000585609">
    <property type="component" value="Unassembled WGS sequence"/>
</dbReference>
<proteinExistence type="predicted"/>
<evidence type="ECO:0000313" key="5">
    <source>
        <dbReference type="EMBL" id="GFP30927.1"/>
    </source>
</evidence>
<reference evidence="7 8" key="1">
    <citation type="journal article" date="2020" name="Front. Microbiol.">
        <title>Single-cell genomics of novel Actinobacteria with the Wood-Ljungdahl pathway discovered in a serpentinizing system.</title>
        <authorList>
            <person name="Merino N."/>
            <person name="Kawai M."/>
            <person name="Boyd E.S."/>
            <person name="Colman D.R."/>
            <person name="McGlynn S.E."/>
            <person name="Nealson K.H."/>
            <person name="Kurokawa K."/>
            <person name="Hongoh Y."/>
        </authorList>
    </citation>
    <scope>NUCLEOTIDE SEQUENCE [LARGE SCALE GENOMIC DNA]</scope>
    <source>
        <strain evidence="1 8">S03</strain>
        <strain evidence="2 10">S06</strain>
        <strain evidence="3 11">S09_30</strain>
        <strain evidence="4 7">S25</strain>
        <strain evidence="5 12">S34</strain>
        <strain evidence="6 9">S43</strain>
    </source>
</reference>
<dbReference type="EMBL" id="BLRX01000068">
    <property type="protein sequence ID" value="GFP25304.1"/>
    <property type="molecule type" value="Genomic_DNA"/>
</dbReference>
<evidence type="ECO:0000313" key="1">
    <source>
        <dbReference type="EMBL" id="GFP18540.1"/>
    </source>
</evidence>
<protein>
    <submittedName>
        <fullName evidence="4">Uncharacterized protein</fullName>
    </submittedName>
</protein>
<dbReference type="EMBL" id="BLRV01000108">
    <property type="protein sequence ID" value="GFP21809.1"/>
    <property type="molecule type" value="Genomic_DNA"/>
</dbReference>
<dbReference type="EMBL" id="BLSB01000112">
    <property type="protein sequence ID" value="GFP35476.1"/>
    <property type="molecule type" value="Genomic_DNA"/>
</dbReference>
<dbReference type="EMBL" id="BLRU01000002">
    <property type="protein sequence ID" value="GFP18540.1"/>
    <property type="molecule type" value="Genomic_DNA"/>
</dbReference>
<dbReference type="AlphaFoldDB" id="A0A6V8P0U7"/>
<evidence type="ECO:0000313" key="4">
    <source>
        <dbReference type="EMBL" id="GFP25304.1"/>
    </source>
</evidence>
<dbReference type="Proteomes" id="UP000580051">
    <property type="component" value="Unassembled WGS sequence"/>
</dbReference>
<keyword evidence="12" id="KW-1185">Reference proteome</keyword>
<dbReference type="Proteomes" id="UP000543224">
    <property type="component" value="Unassembled WGS sequence"/>
</dbReference>